<comment type="caution">
    <text evidence="1">The sequence shown here is derived from an EMBL/GenBank/DDBJ whole genome shotgun (WGS) entry which is preliminary data.</text>
</comment>
<dbReference type="PANTHER" id="PTHR31973:SF187">
    <property type="entry name" value="MUTATOR TRANSPOSASE MUDRA PROTEIN"/>
    <property type="match status" value="1"/>
</dbReference>
<accession>A0AAD9TYD7</accession>
<name>A0AAD9TYD7_9ROSI</name>
<protein>
    <submittedName>
        <fullName evidence="1">Uncharacterized protein</fullName>
    </submittedName>
</protein>
<dbReference type="AlphaFoldDB" id="A0AAD9TYD7"/>
<organism evidence="1 2">
    <name type="scientific">Dipteronia dyeriana</name>
    <dbReference type="NCBI Taxonomy" id="168575"/>
    <lineage>
        <taxon>Eukaryota</taxon>
        <taxon>Viridiplantae</taxon>
        <taxon>Streptophyta</taxon>
        <taxon>Embryophyta</taxon>
        <taxon>Tracheophyta</taxon>
        <taxon>Spermatophyta</taxon>
        <taxon>Magnoliopsida</taxon>
        <taxon>eudicotyledons</taxon>
        <taxon>Gunneridae</taxon>
        <taxon>Pentapetalae</taxon>
        <taxon>rosids</taxon>
        <taxon>malvids</taxon>
        <taxon>Sapindales</taxon>
        <taxon>Sapindaceae</taxon>
        <taxon>Hippocastanoideae</taxon>
        <taxon>Acereae</taxon>
        <taxon>Dipteronia</taxon>
    </lineage>
</organism>
<keyword evidence="2" id="KW-1185">Reference proteome</keyword>
<gene>
    <name evidence="1" type="ORF">Ddye_019243</name>
</gene>
<evidence type="ECO:0000313" key="2">
    <source>
        <dbReference type="Proteomes" id="UP001280121"/>
    </source>
</evidence>
<dbReference type="PANTHER" id="PTHR31973">
    <property type="entry name" value="POLYPROTEIN, PUTATIVE-RELATED"/>
    <property type="match status" value="1"/>
</dbReference>
<sequence>MRDIFREYAIREGVTLGRIKNDLLRQTYIYKSDRYTLRAYGGRTFDKKTFMIKTLDDKHDFHRLYNNGETNVKCIASRVESLVKSNPIVSAKLLGDLLLEMYNVVVDMNKLYNTKHRLISQLMSDHNSSFRYLRQYAYTLNQTNPGTVIQINIHKPLSIFHRLFLSFQAEKQGLWTFYRSR</sequence>
<evidence type="ECO:0000313" key="1">
    <source>
        <dbReference type="EMBL" id="KAK2644048.1"/>
    </source>
</evidence>
<dbReference type="EMBL" id="JANJYI010000006">
    <property type="protein sequence ID" value="KAK2644048.1"/>
    <property type="molecule type" value="Genomic_DNA"/>
</dbReference>
<dbReference type="Proteomes" id="UP001280121">
    <property type="component" value="Unassembled WGS sequence"/>
</dbReference>
<reference evidence="1" key="1">
    <citation type="journal article" date="2023" name="Plant J.">
        <title>Genome sequences and population genomics provide insights into the demographic history, inbreeding, and mutation load of two 'living fossil' tree species of Dipteronia.</title>
        <authorList>
            <person name="Feng Y."/>
            <person name="Comes H.P."/>
            <person name="Chen J."/>
            <person name="Zhu S."/>
            <person name="Lu R."/>
            <person name="Zhang X."/>
            <person name="Li P."/>
            <person name="Qiu J."/>
            <person name="Olsen K.M."/>
            <person name="Qiu Y."/>
        </authorList>
    </citation>
    <scope>NUCLEOTIDE SEQUENCE</scope>
    <source>
        <strain evidence="1">KIB01</strain>
    </source>
</reference>
<proteinExistence type="predicted"/>